<proteinExistence type="predicted"/>
<dbReference type="EMBL" id="JBHSHL010000002">
    <property type="protein sequence ID" value="MFC4803539.1"/>
    <property type="molecule type" value="Genomic_DNA"/>
</dbReference>
<keyword evidence="3" id="KW-1185">Reference proteome</keyword>
<feature type="region of interest" description="Disordered" evidence="1">
    <location>
        <begin position="1"/>
        <end position="46"/>
    </location>
</feature>
<evidence type="ECO:0000313" key="2">
    <source>
        <dbReference type="EMBL" id="MFC4803539.1"/>
    </source>
</evidence>
<dbReference type="Proteomes" id="UP001595916">
    <property type="component" value="Unassembled WGS sequence"/>
</dbReference>
<organism evidence="2 3">
    <name type="scientific">Filifactor villosus</name>
    <dbReference type="NCBI Taxonomy" id="29374"/>
    <lineage>
        <taxon>Bacteria</taxon>
        <taxon>Bacillati</taxon>
        <taxon>Bacillota</taxon>
        <taxon>Clostridia</taxon>
        <taxon>Peptostreptococcales</taxon>
        <taxon>Filifactoraceae</taxon>
        <taxon>Filifactor</taxon>
    </lineage>
</organism>
<feature type="compositionally biased region" description="Basic and acidic residues" evidence="1">
    <location>
        <begin position="9"/>
        <end position="39"/>
    </location>
</feature>
<accession>A0ABV9QH77</accession>
<reference evidence="3" key="1">
    <citation type="journal article" date="2019" name="Int. J. Syst. Evol. Microbiol.">
        <title>The Global Catalogue of Microorganisms (GCM) 10K type strain sequencing project: providing services to taxonomists for standard genome sequencing and annotation.</title>
        <authorList>
            <consortium name="The Broad Institute Genomics Platform"/>
            <consortium name="The Broad Institute Genome Sequencing Center for Infectious Disease"/>
            <person name="Wu L."/>
            <person name="Ma J."/>
        </authorList>
    </citation>
    <scope>NUCLEOTIDE SEQUENCE [LARGE SCALE GENOMIC DNA]</scope>
    <source>
        <strain evidence="3">CCUG 46385</strain>
    </source>
</reference>
<evidence type="ECO:0000256" key="1">
    <source>
        <dbReference type="SAM" id="MobiDB-lite"/>
    </source>
</evidence>
<feature type="region of interest" description="Disordered" evidence="1">
    <location>
        <begin position="59"/>
        <end position="98"/>
    </location>
</feature>
<feature type="compositionally biased region" description="Basic and acidic residues" evidence="1">
    <location>
        <begin position="60"/>
        <end position="71"/>
    </location>
</feature>
<comment type="caution">
    <text evidence="2">The sequence shown here is derived from an EMBL/GenBank/DDBJ whole genome shotgun (WGS) entry which is preliminary data.</text>
</comment>
<feature type="compositionally biased region" description="Acidic residues" evidence="1">
    <location>
        <begin position="83"/>
        <end position="98"/>
    </location>
</feature>
<name>A0ABV9QH77_9FIRM</name>
<sequence>MNSSRGKKGRLETMKDFDDAKLREVQKQKGADQSKDKKAGKLRKTPQEIEAELELFLQGENRKHFDPKPSDNFRNNQRRFQYDYEEDFYEPDYEEDES</sequence>
<protein>
    <submittedName>
        <fullName evidence="2">Uncharacterized protein</fullName>
    </submittedName>
</protein>
<dbReference type="RefSeq" id="WP_379786973.1">
    <property type="nucleotide sequence ID" value="NZ_JBHSHL010000002.1"/>
</dbReference>
<evidence type="ECO:0000313" key="3">
    <source>
        <dbReference type="Proteomes" id="UP001595916"/>
    </source>
</evidence>
<gene>
    <name evidence="2" type="ORF">ACFO4R_00440</name>
</gene>